<dbReference type="AlphaFoldDB" id="A0AAV8WI48"/>
<protein>
    <recommendedName>
        <fullName evidence="3">Glucose-methanol-choline oxidoreductase N-terminal domain-containing protein</fullName>
    </recommendedName>
</protein>
<dbReference type="InterPro" id="IPR000172">
    <property type="entry name" value="GMC_OxRdtase_N"/>
</dbReference>
<dbReference type="Pfam" id="PF00732">
    <property type="entry name" value="GMC_oxred_N"/>
    <property type="match status" value="1"/>
</dbReference>
<comment type="similarity">
    <text evidence="1 2">Belongs to the GMC oxidoreductase family.</text>
</comment>
<dbReference type="PROSITE" id="PS00623">
    <property type="entry name" value="GMC_OXRED_1"/>
    <property type="match status" value="1"/>
</dbReference>
<dbReference type="GO" id="GO:0016614">
    <property type="term" value="F:oxidoreductase activity, acting on CH-OH group of donors"/>
    <property type="evidence" value="ECO:0007669"/>
    <property type="project" value="InterPro"/>
</dbReference>
<dbReference type="SUPFAM" id="SSF51905">
    <property type="entry name" value="FAD/NAD(P)-binding domain"/>
    <property type="match status" value="1"/>
</dbReference>
<keyword evidence="5" id="KW-1185">Reference proteome</keyword>
<accession>A0AAV8WI48</accession>
<comment type="caution">
    <text evidence="4">The sequence shown here is derived from an EMBL/GenBank/DDBJ whole genome shotgun (WGS) entry which is preliminary data.</text>
</comment>
<evidence type="ECO:0000313" key="4">
    <source>
        <dbReference type="EMBL" id="KAJ8926198.1"/>
    </source>
</evidence>
<keyword evidence="2" id="KW-0285">Flavoprotein</keyword>
<dbReference type="InterPro" id="IPR036188">
    <property type="entry name" value="FAD/NAD-bd_sf"/>
</dbReference>
<dbReference type="InterPro" id="IPR012132">
    <property type="entry name" value="GMC_OxRdtase"/>
</dbReference>
<evidence type="ECO:0000256" key="2">
    <source>
        <dbReference type="RuleBase" id="RU003968"/>
    </source>
</evidence>
<evidence type="ECO:0000313" key="5">
    <source>
        <dbReference type="Proteomes" id="UP001162156"/>
    </source>
</evidence>
<dbReference type="Gene3D" id="3.50.50.60">
    <property type="entry name" value="FAD/NAD(P)-binding domain"/>
    <property type="match status" value="1"/>
</dbReference>
<organism evidence="4 5">
    <name type="scientific">Rhamnusium bicolor</name>
    <dbReference type="NCBI Taxonomy" id="1586634"/>
    <lineage>
        <taxon>Eukaryota</taxon>
        <taxon>Metazoa</taxon>
        <taxon>Ecdysozoa</taxon>
        <taxon>Arthropoda</taxon>
        <taxon>Hexapoda</taxon>
        <taxon>Insecta</taxon>
        <taxon>Pterygota</taxon>
        <taxon>Neoptera</taxon>
        <taxon>Endopterygota</taxon>
        <taxon>Coleoptera</taxon>
        <taxon>Polyphaga</taxon>
        <taxon>Cucujiformia</taxon>
        <taxon>Chrysomeloidea</taxon>
        <taxon>Cerambycidae</taxon>
        <taxon>Lepturinae</taxon>
        <taxon>Rhagiini</taxon>
        <taxon>Rhamnusium</taxon>
    </lineage>
</organism>
<name>A0AAV8WI48_9CUCU</name>
<sequence length="101" mass="11364">MGTVNEVCLIPRGRGIGGTTLINGAMYSRGHPTDFDKWAELAGDPSWSYENVLTYFKKSEDFHQTDPDAPVNWGVSWNWWVLVCGAPQPTYIIETYFFGGK</sequence>
<dbReference type="Proteomes" id="UP001162156">
    <property type="component" value="Unassembled WGS sequence"/>
</dbReference>
<proteinExistence type="inferred from homology"/>
<evidence type="ECO:0000256" key="1">
    <source>
        <dbReference type="ARBA" id="ARBA00010790"/>
    </source>
</evidence>
<gene>
    <name evidence="4" type="ORF">NQ314_021454</name>
</gene>
<dbReference type="Gene3D" id="3.30.560.10">
    <property type="entry name" value="Glucose Oxidase, domain 3"/>
    <property type="match status" value="1"/>
</dbReference>
<reference evidence="4" key="1">
    <citation type="journal article" date="2023" name="Insect Mol. Biol.">
        <title>Genome sequencing provides insights into the evolution of gene families encoding plant cell wall-degrading enzymes in longhorned beetles.</title>
        <authorList>
            <person name="Shin N.R."/>
            <person name="Okamura Y."/>
            <person name="Kirsch R."/>
            <person name="Pauchet Y."/>
        </authorList>
    </citation>
    <scope>NUCLEOTIDE SEQUENCE</scope>
    <source>
        <strain evidence="4">RBIC_L_NR</strain>
    </source>
</reference>
<dbReference type="EMBL" id="JANEYF010005981">
    <property type="protein sequence ID" value="KAJ8926198.1"/>
    <property type="molecule type" value="Genomic_DNA"/>
</dbReference>
<dbReference type="GO" id="GO:0050660">
    <property type="term" value="F:flavin adenine dinucleotide binding"/>
    <property type="evidence" value="ECO:0007669"/>
    <property type="project" value="InterPro"/>
</dbReference>
<evidence type="ECO:0000259" key="3">
    <source>
        <dbReference type="PROSITE" id="PS00623"/>
    </source>
</evidence>
<dbReference type="PANTHER" id="PTHR11552:SF158">
    <property type="entry name" value="GH23626P-RELATED"/>
    <property type="match status" value="1"/>
</dbReference>
<keyword evidence="2" id="KW-0274">FAD</keyword>
<feature type="domain" description="Glucose-methanol-choline oxidoreductase N-terminal" evidence="3">
    <location>
        <begin position="13"/>
        <end position="36"/>
    </location>
</feature>
<dbReference type="PANTHER" id="PTHR11552">
    <property type="entry name" value="GLUCOSE-METHANOL-CHOLINE GMC OXIDOREDUCTASE"/>
    <property type="match status" value="1"/>
</dbReference>